<feature type="compositionally biased region" description="Basic residues" evidence="1">
    <location>
        <begin position="28"/>
        <end position="51"/>
    </location>
</feature>
<comment type="caution">
    <text evidence="2">The sequence shown here is derived from an EMBL/GenBank/DDBJ whole genome shotgun (WGS) entry which is preliminary data.</text>
</comment>
<proteinExistence type="predicted"/>
<reference evidence="2" key="1">
    <citation type="submission" date="2023-07" db="EMBL/GenBank/DDBJ databases">
        <authorList>
            <consortium name="AG Swart"/>
            <person name="Singh M."/>
            <person name="Singh A."/>
            <person name="Seah K."/>
            <person name="Emmerich C."/>
        </authorList>
    </citation>
    <scope>NUCLEOTIDE SEQUENCE</scope>
    <source>
        <strain evidence="2">DP1</strain>
    </source>
</reference>
<keyword evidence="3" id="KW-1185">Reference proteome</keyword>
<feature type="region of interest" description="Disordered" evidence="1">
    <location>
        <begin position="1"/>
        <end position="51"/>
    </location>
</feature>
<feature type="compositionally biased region" description="Basic residues" evidence="1">
    <location>
        <begin position="350"/>
        <end position="359"/>
    </location>
</feature>
<evidence type="ECO:0000313" key="3">
    <source>
        <dbReference type="Proteomes" id="UP001295684"/>
    </source>
</evidence>
<accession>A0AAD1UPX3</accession>
<gene>
    <name evidence="2" type="ORF">ECRASSUSDP1_LOCUS9966</name>
</gene>
<feature type="compositionally biased region" description="Polar residues" evidence="1">
    <location>
        <begin position="1"/>
        <end position="12"/>
    </location>
</feature>
<name>A0AAD1UPX3_EUPCR</name>
<sequence>MKRQSKFLNQESHNNHCYLRSSTSPVKPAHKKSLSRSPNRKSLSKIPKSRRIRRKNMKFTRKDKYNSAFQPYNQIIGMSGKSIQYFSSNKKISEKILFQAPVHQDVSIQKSTTAGNLRRLRVAQDHNNAWDQFNDDCCDEIPQENSTVSANNIRLFESRFNFKEKKGHKLHPDDFNILKGYDCEVRNQTSRNSPPKKLHISLKNNRNLQNGRNKSPASSEQSPMKYGVNCKATYSCGFSTKKSSTMRLKHLLSNDEKIISKYNNVRKLGHEEIKEEQELSESKMRSDEGKQGDSLSSPIVHKNPFKKSSGGSPGYQEIETPEFLHRMKIAGRKDNSQPRKRSLIFNFKTLPKKNKRKKSVPFPVHDSNLFNFN</sequence>
<feature type="compositionally biased region" description="Basic and acidic residues" evidence="1">
    <location>
        <begin position="274"/>
        <end position="291"/>
    </location>
</feature>
<dbReference type="Proteomes" id="UP001295684">
    <property type="component" value="Unassembled WGS sequence"/>
</dbReference>
<organism evidence="2 3">
    <name type="scientific">Euplotes crassus</name>
    <dbReference type="NCBI Taxonomy" id="5936"/>
    <lineage>
        <taxon>Eukaryota</taxon>
        <taxon>Sar</taxon>
        <taxon>Alveolata</taxon>
        <taxon>Ciliophora</taxon>
        <taxon>Intramacronucleata</taxon>
        <taxon>Spirotrichea</taxon>
        <taxon>Hypotrichia</taxon>
        <taxon>Euplotida</taxon>
        <taxon>Euplotidae</taxon>
        <taxon>Moneuplotes</taxon>
    </lineage>
</organism>
<feature type="region of interest" description="Disordered" evidence="1">
    <location>
        <begin position="274"/>
        <end position="317"/>
    </location>
</feature>
<protein>
    <submittedName>
        <fullName evidence="2">Uncharacterized protein</fullName>
    </submittedName>
</protein>
<evidence type="ECO:0000256" key="1">
    <source>
        <dbReference type="SAM" id="MobiDB-lite"/>
    </source>
</evidence>
<feature type="region of interest" description="Disordered" evidence="1">
    <location>
        <begin position="330"/>
        <end position="373"/>
    </location>
</feature>
<feature type="compositionally biased region" description="Polar residues" evidence="1">
    <location>
        <begin position="202"/>
        <end position="222"/>
    </location>
</feature>
<dbReference type="AlphaFoldDB" id="A0AAD1UPX3"/>
<dbReference type="EMBL" id="CAMPGE010009808">
    <property type="protein sequence ID" value="CAI2368670.1"/>
    <property type="molecule type" value="Genomic_DNA"/>
</dbReference>
<evidence type="ECO:0000313" key="2">
    <source>
        <dbReference type="EMBL" id="CAI2368670.1"/>
    </source>
</evidence>
<feature type="region of interest" description="Disordered" evidence="1">
    <location>
        <begin position="186"/>
        <end position="224"/>
    </location>
</feature>